<feature type="domain" description="HTH tetR-type" evidence="5">
    <location>
        <begin position="13"/>
        <end position="73"/>
    </location>
</feature>
<evidence type="ECO:0000259" key="5">
    <source>
        <dbReference type="PROSITE" id="PS50977"/>
    </source>
</evidence>
<organism evidence="6 7">
    <name type="scientific">Amycolatopsis acidiphila</name>
    <dbReference type="NCBI Taxonomy" id="715473"/>
    <lineage>
        <taxon>Bacteria</taxon>
        <taxon>Bacillati</taxon>
        <taxon>Actinomycetota</taxon>
        <taxon>Actinomycetes</taxon>
        <taxon>Pseudonocardiales</taxon>
        <taxon>Pseudonocardiaceae</taxon>
        <taxon>Amycolatopsis</taxon>
    </lineage>
</organism>
<dbReference type="InterPro" id="IPR023772">
    <property type="entry name" value="DNA-bd_HTH_TetR-type_CS"/>
</dbReference>
<sequence>MTDRPGRRERKKAATRRAIADAALKLFLAHGFDAVSISDIAAAADVARTTLFAHFPSKEALVFDQDHDQQERLVNAVRHRPAGTSIPEALRQEFHIMLREARETPELDAYHQLIEQTPTLCEYATTMWLRHEDALTDAISTDLGADPETFPACRALARFALDVYTLARTSAHPELVIDQTFQLIETGWTATSTSHNSASSAHSKP</sequence>
<keyword evidence="2 4" id="KW-0238">DNA-binding</keyword>
<comment type="caution">
    <text evidence="6">The sequence shown here is derived from an EMBL/GenBank/DDBJ whole genome shotgun (WGS) entry which is preliminary data.</text>
</comment>
<dbReference type="GO" id="GO:0000976">
    <property type="term" value="F:transcription cis-regulatory region binding"/>
    <property type="evidence" value="ECO:0007669"/>
    <property type="project" value="TreeGrafter"/>
</dbReference>
<dbReference type="PROSITE" id="PS01081">
    <property type="entry name" value="HTH_TETR_1"/>
    <property type="match status" value="1"/>
</dbReference>
<accession>A0A558ANS3</accession>
<keyword evidence="1" id="KW-0805">Transcription regulation</keyword>
<dbReference type="Gene3D" id="1.10.10.60">
    <property type="entry name" value="Homeodomain-like"/>
    <property type="match status" value="1"/>
</dbReference>
<dbReference type="RefSeq" id="WP_144631761.1">
    <property type="nucleotide sequence ID" value="NZ_BNAX01000008.1"/>
</dbReference>
<dbReference type="PANTHER" id="PTHR30055">
    <property type="entry name" value="HTH-TYPE TRANSCRIPTIONAL REGULATOR RUTR"/>
    <property type="match status" value="1"/>
</dbReference>
<dbReference type="OrthoDB" id="5185169at2"/>
<dbReference type="GO" id="GO:0003700">
    <property type="term" value="F:DNA-binding transcription factor activity"/>
    <property type="evidence" value="ECO:0007669"/>
    <property type="project" value="TreeGrafter"/>
</dbReference>
<dbReference type="PANTHER" id="PTHR30055:SF234">
    <property type="entry name" value="HTH-TYPE TRANSCRIPTIONAL REGULATOR BETI"/>
    <property type="match status" value="1"/>
</dbReference>
<gene>
    <name evidence="6" type="ORF">FNH06_00285</name>
</gene>
<protein>
    <submittedName>
        <fullName evidence="6">TetR family transcriptional regulator</fullName>
    </submittedName>
</protein>
<dbReference type="Pfam" id="PF00440">
    <property type="entry name" value="TetR_N"/>
    <property type="match status" value="1"/>
</dbReference>
<evidence type="ECO:0000313" key="6">
    <source>
        <dbReference type="EMBL" id="TVT25913.1"/>
    </source>
</evidence>
<reference evidence="6 7" key="1">
    <citation type="submission" date="2019-07" db="EMBL/GenBank/DDBJ databases">
        <title>New species of Amycolatopsis and Streptomyces.</title>
        <authorList>
            <person name="Duangmal K."/>
            <person name="Teo W.F.A."/>
            <person name="Lipun K."/>
        </authorList>
    </citation>
    <scope>NUCLEOTIDE SEQUENCE [LARGE SCALE GENOMIC DNA]</scope>
    <source>
        <strain evidence="6 7">JCM 30562</strain>
    </source>
</reference>
<evidence type="ECO:0000256" key="4">
    <source>
        <dbReference type="PROSITE-ProRule" id="PRU00335"/>
    </source>
</evidence>
<keyword evidence="7" id="KW-1185">Reference proteome</keyword>
<dbReference type="Proteomes" id="UP000318578">
    <property type="component" value="Unassembled WGS sequence"/>
</dbReference>
<feature type="DNA-binding region" description="H-T-H motif" evidence="4">
    <location>
        <begin position="36"/>
        <end position="55"/>
    </location>
</feature>
<dbReference type="InterPro" id="IPR050109">
    <property type="entry name" value="HTH-type_TetR-like_transc_reg"/>
</dbReference>
<dbReference type="InterPro" id="IPR001647">
    <property type="entry name" value="HTH_TetR"/>
</dbReference>
<dbReference type="EMBL" id="VJZA01000001">
    <property type="protein sequence ID" value="TVT25913.1"/>
    <property type="molecule type" value="Genomic_DNA"/>
</dbReference>
<dbReference type="SUPFAM" id="SSF46689">
    <property type="entry name" value="Homeodomain-like"/>
    <property type="match status" value="1"/>
</dbReference>
<dbReference type="InterPro" id="IPR009057">
    <property type="entry name" value="Homeodomain-like_sf"/>
</dbReference>
<dbReference type="PROSITE" id="PS50977">
    <property type="entry name" value="HTH_TETR_2"/>
    <property type="match status" value="1"/>
</dbReference>
<evidence type="ECO:0000256" key="2">
    <source>
        <dbReference type="ARBA" id="ARBA00023125"/>
    </source>
</evidence>
<keyword evidence="3" id="KW-0804">Transcription</keyword>
<evidence type="ECO:0000256" key="1">
    <source>
        <dbReference type="ARBA" id="ARBA00023015"/>
    </source>
</evidence>
<dbReference type="PRINTS" id="PR00455">
    <property type="entry name" value="HTHTETR"/>
</dbReference>
<proteinExistence type="predicted"/>
<dbReference type="Gene3D" id="1.10.357.10">
    <property type="entry name" value="Tetracycline Repressor, domain 2"/>
    <property type="match status" value="1"/>
</dbReference>
<evidence type="ECO:0000313" key="7">
    <source>
        <dbReference type="Proteomes" id="UP000318578"/>
    </source>
</evidence>
<evidence type="ECO:0000256" key="3">
    <source>
        <dbReference type="ARBA" id="ARBA00023163"/>
    </source>
</evidence>
<dbReference type="AlphaFoldDB" id="A0A558ANS3"/>
<name>A0A558ANS3_9PSEU</name>